<dbReference type="KEGG" id="arj:DOM24_07300"/>
<proteinExistence type="predicted"/>
<comment type="caution">
    <text evidence="2">The sequence shown here is derived from an EMBL/GenBank/DDBJ whole genome shotgun (WGS) entry which is preliminary data.</text>
</comment>
<sequence length="73" mass="8623">MHIRILITLFIGMSCFFYWTYNTRNNFFGKNDDIKRIAKASFYPDKMSTGKNFTFVKVGPDDKIILEKVEFAQ</sequence>
<keyword evidence="1" id="KW-0472">Membrane</keyword>
<protein>
    <submittedName>
        <fullName evidence="2">Uncharacterized protein</fullName>
    </submittedName>
</protein>
<dbReference type="Proteomes" id="UP000314285">
    <property type="component" value="Unassembled WGS sequence"/>
</dbReference>
<dbReference type="EMBL" id="VFBM01000004">
    <property type="protein sequence ID" value="TNX92339.1"/>
    <property type="molecule type" value="Genomic_DNA"/>
</dbReference>
<keyword evidence="1" id="KW-1133">Transmembrane helix</keyword>
<reference evidence="2 3" key="1">
    <citation type="submission" date="2019-06" db="EMBL/GenBank/DDBJ databases">
        <title>Genome of Acinetobacter radioresistens APH1, a phenol degrading strain.</title>
        <authorList>
            <person name="Liu Y."/>
        </authorList>
    </citation>
    <scope>NUCLEOTIDE SEQUENCE [LARGE SCALE GENOMIC DNA]</scope>
    <source>
        <strain evidence="2 3">APH1</strain>
    </source>
</reference>
<evidence type="ECO:0000313" key="2">
    <source>
        <dbReference type="EMBL" id="TNX92339.1"/>
    </source>
</evidence>
<evidence type="ECO:0000313" key="3">
    <source>
        <dbReference type="Proteomes" id="UP000314285"/>
    </source>
</evidence>
<organism evidence="2 3">
    <name type="scientific">Acinetobacter radioresistens</name>
    <dbReference type="NCBI Taxonomy" id="40216"/>
    <lineage>
        <taxon>Bacteria</taxon>
        <taxon>Pseudomonadati</taxon>
        <taxon>Pseudomonadota</taxon>
        <taxon>Gammaproteobacteria</taxon>
        <taxon>Moraxellales</taxon>
        <taxon>Moraxellaceae</taxon>
        <taxon>Acinetobacter</taxon>
    </lineage>
</organism>
<gene>
    <name evidence="2" type="ORF">FHY67_06165</name>
</gene>
<dbReference type="PROSITE" id="PS51257">
    <property type="entry name" value="PROKAR_LIPOPROTEIN"/>
    <property type="match status" value="1"/>
</dbReference>
<dbReference type="AlphaFoldDB" id="A0A8H2PUF6"/>
<accession>A0A8H2PUF6</accession>
<feature type="transmembrane region" description="Helical" evidence="1">
    <location>
        <begin position="5"/>
        <end position="21"/>
    </location>
</feature>
<evidence type="ECO:0000256" key="1">
    <source>
        <dbReference type="SAM" id="Phobius"/>
    </source>
</evidence>
<name>A0A8H2PUF6_ACIRA</name>
<keyword evidence="1" id="KW-0812">Transmembrane</keyword>